<dbReference type="Proteomes" id="UP001432062">
    <property type="component" value="Chromosome"/>
</dbReference>
<organism evidence="1 2">
    <name type="scientific">Nocardia vinacea</name>
    <dbReference type="NCBI Taxonomy" id="96468"/>
    <lineage>
        <taxon>Bacteria</taxon>
        <taxon>Bacillati</taxon>
        <taxon>Actinomycetota</taxon>
        <taxon>Actinomycetes</taxon>
        <taxon>Mycobacteriales</taxon>
        <taxon>Nocardiaceae</taxon>
        <taxon>Nocardia</taxon>
    </lineage>
</organism>
<name>A0ABZ1YGB4_9NOCA</name>
<accession>A0ABZ1YGB4</accession>
<protein>
    <submittedName>
        <fullName evidence="1">YdeI/OmpD-associated family protein</fullName>
    </submittedName>
</protein>
<evidence type="ECO:0000313" key="1">
    <source>
        <dbReference type="EMBL" id="WUV42252.1"/>
    </source>
</evidence>
<evidence type="ECO:0000313" key="2">
    <source>
        <dbReference type="Proteomes" id="UP001432062"/>
    </source>
</evidence>
<gene>
    <name evidence="1" type="ORF">OG563_23535</name>
</gene>
<dbReference type="EMBL" id="CP109441">
    <property type="protein sequence ID" value="WUV42252.1"/>
    <property type="molecule type" value="Genomic_DNA"/>
</dbReference>
<keyword evidence="2" id="KW-1185">Reference proteome</keyword>
<reference evidence="1" key="1">
    <citation type="submission" date="2022-10" db="EMBL/GenBank/DDBJ databases">
        <title>The complete genomes of actinobacterial strains from the NBC collection.</title>
        <authorList>
            <person name="Joergensen T.S."/>
            <person name="Alvarez Arevalo M."/>
            <person name="Sterndorff E.B."/>
            <person name="Faurdal D."/>
            <person name="Vuksanovic O."/>
            <person name="Mourched A.-S."/>
            <person name="Charusanti P."/>
            <person name="Shaw S."/>
            <person name="Blin K."/>
            <person name="Weber T."/>
        </authorList>
    </citation>
    <scope>NUCLEOTIDE SEQUENCE</scope>
    <source>
        <strain evidence="1">NBC_01482</strain>
    </source>
</reference>
<sequence>MPAQDRPVLFFPDEQSFRDWLLTNHASADGVWLRFAKKGSGRVSLNHAGALRQALCFGWIDGQARGEDAEFWQVGFTPRRKRSPWSLRNIALVAELIEQGLMHPAGQAEIDRAKADGRWDLAYGASVVPADFLAALARNPEAEAFFQTLGNQQRAAVGYLLADAVKPETRARRIEKFVQKFADGQTLG</sequence>
<proteinExistence type="predicted"/>
<dbReference type="RefSeq" id="WP_329405092.1">
    <property type="nucleotide sequence ID" value="NZ_CP109441.1"/>
</dbReference>
<dbReference type="Pfam" id="PF13376">
    <property type="entry name" value="OmdA"/>
    <property type="match status" value="1"/>
</dbReference>